<feature type="domain" description="Amine oxidase" evidence="1">
    <location>
        <begin position="52"/>
        <end position="516"/>
    </location>
</feature>
<proteinExistence type="predicted"/>
<accession>A0A5B8MUZ0</accession>
<dbReference type="Gene3D" id="3.50.50.60">
    <property type="entry name" value="FAD/NAD(P)-binding domain"/>
    <property type="match status" value="1"/>
</dbReference>
<dbReference type="EMBL" id="CP031043">
    <property type="protein sequence ID" value="QDZ23312.1"/>
    <property type="molecule type" value="Genomic_DNA"/>
</dbReference>
<organism evidence="2 3">
    <name type="scientific">Chloropicon primus</name>
    <dbReference type="NCBI Taxonomy" id="1764295"/>
    <lineage>
        <taxon>Eukaryota</taxon>
        <taxon>Viridiplantae</taxon>
        <taxon>Chlorophyta</taxon>
        <taxon>Chloropicophyceae</taxon>
        <taxon>Chloropicales</taxon>
        <taxon>Chloropicaceae</taxon>
        <taxon>Chloropicon</taxon>
    </lineage>
</organism>
<evidence type="ECO:0000259" key="1">
    <source>
        <dbReference type="Pfam" id="PF01593"/>
    </source>
</evidence>
<evidence type="ECO:0000313" key="3">
    <source>
        <dbReference type="Proteomes" id="UP000316726"/>
    </source>
</evidence>
<keyword evidence="3" id="KW-1185">Reference proteome</keyword>
<dbReference type="PANTHER" id="PTHR42923:SF46">
    <property type="entry name" value="AMINE OXIDASE"/>
    <property type="match status" value="1"/>
</dbReference>
<dbReference type="InterPro" id="IPR050464">
    <property type="entry name" value="Zeta_carotene_desat/Oxidored"/>
</dbReference>
<dbReference type="PANTHER" id="PTHR42923">
    <property type="entry name" value="PROTOPORPHYRINOGEN OXIDASE"/>
    <property type="match status" value="1"/>
</dbReference>
<sequence>MMVRVTSCRKEARCIAARANATTSSSSSGPKVAIVGAGWAGFGAAKGLCEALEGSGAQVTLLDSIPDPTGRTKMVTASGKPFEAGQRGFWKDYPNINRLVAELGLQESEIFTEFTGSAFYSPDGLEATAPVFGDAPEFPSPFGQVLATFDNFKRLPVSDRATMLGLLLATLDLYRDEATFERYDRMTAAELFERCGMSKRLVDEFVAPTLRVGLFKDPSELSAAVSMELLYYYALAHQNSFDVRWIKRGSIAESIILPMADRLVQRNGLAIRGSSRVNGVDFDAASGRVNAVRFTDYSSGSPVEGVLDDLDAVVLALGAKGMKAVMSGSPNLQNAAPELVRASQQDAIDVVACRLWLDKKVPTLEPANVFSRFEGLRGAGGTFFMLDQLQKDSEAELWAGDEIQGSVLACDFYGADRLMALDDEGILRLLMEELLPAAEPGFGGAKAVDWEVRRYPGAVSWFSPGSFSSRPPLETSVRNLMCAGDWVRMGDREHGSKGLCQERAFVSGLEAANALLGNGSLGSSGRNANRATVLPVRDDEPQVVLGRQLNNAKWGALASLGIDPPWLSSEQ</sequence>
<name>A0A5B8MUZ0_9CHLO</name>
<dbReference type="InterPro" id="IPR002937">
    <property type="entry name" value="Amino_oxidase"/>
</dbReference>
<protein>
    <submittedName>
        <fullName evidence="2">FAD/NAD(P)-binding domain-containing protein</fullName>
    </submittedName>
</protein>
<reference evidence="2 3" key="1">
    <citation type="submission" date="2018-07" db="EMBL/GenBank/DDBJ databases">
        <title>The complete nuclear genome of the prasinophyte Chloropicon primus (CCMP1205).</title>
        <authorList>
            <person name="Pombert J.-F."/>
            <person name="Otis C."/>
            <person name="Turmel M."/>
            <person name="Lemieux C."/>
        </authorList>
    </citation>
    <scope>NUCLEOTIDE SEQUENCE [LARGE SCALE GENOMIC DNA]</scope>
    <source>
        <strain evidence="2 3">CCMP1205</strain>
    </source>
</reference>
<gene>
    <name evidence="2" type="ORF">A3770_10p58300</name>
</gene>
<evidence type="ECO:0000313" key="2">
    <source>
        <dbReference type="EMBL" id="QDZ23312.1"/>
    </source>
</evidence>
<dbReference type="Pfam" id="PF01593">
    <property type="entry name" value="Amino_oxidase"/>
    <property type="match status" value="1"/>
</dbReference>
<dbReference type="GO" id="GO:0016491">
    <property type="term" value="F:oxidoreductase activity"/>
    <property type="evidence" value="ECO:0007669"/>
    <property type="project" value="InterPro"/>
</dbReference>
<dbReference type="AlphaFoldDB" id="A0A5B8MUZ0"/>
<dbReference type="OrthoDB" id="2219495at2759"/>
<dbReference type="InterPro" id="IPR036188">
    <property type="entry name" value="FAD/NAD-bd_sf"/>
</dbReference>
<dbReference type="SUPFAM" id="SSF51905">
    <property type="entry name" value="FAD/NAD(P)-binding domain"/>
    <property type="match status" value="1"/>
</dbReference>
<dbReference type="STRING" id="1764295.A0A5B8MUZ0"/>
<dbReference type="Proteomes" id="UP000316726">
    <property type="component" value="Chromosome 10"/>
</dbReference>